<gene>
    <name evidence="2" type="ORF">TASIC1_0007039300</name>
</gene>
<dbReference type="Proteomes" id="UP000517252">
    <property type="component" value="Unassembled WGS sequence"/>
</dbReference>
<feature type="transmembrane region" description="Helical" evidence="1">
    <location>
        <begin position="375"/>
        <end position="399"/>
    </location>
</feature>
<dbReference type="OrthoDB" id="3642468at2759"/>
<organism evidence="2 3">
    <name type="scientific">Trichoderma asperellum</name>
    <name type="common">Filamentous fungus</name>
    <dbReference type="NCBI Taxonomy" id="101201"/>
    <lineage>
        <taxon>Eukaryota</taxon>
        <taxon>Fungi</taxon>
        <taxon>Dikarya</taxon>
        <taxon>Ascomycota</taxon>
        <taxon>Pezizomycotina</taxon>
        <taxon>Sordariomycetes</taxon>
        <taxon>Hypocreomycetidae</taxon>
        <taxon>Hypocreales</taxon>
        <taxon>Hypocreaceae</taxon>
        <taxon>Trichoderma</taxon>
    </lineage>
</organism>
<sequence length="446" mass="50605">MSRKPVSVKELDDWLIDETDGEGDTTKSLVLRIALIGCDIKKRILKLSSDVMKTLLKSFDLELAYKYSQSCITNVAAIPPQSNEHQAYSFCYMPKLAAMWAHRRFDAESPTDRSYLTQGVIFLDESNMLFLSEVFRTPWSALLYESPMFPAFLLTLILSTQIHQGEEKVKLKIRASERCSSTQMPHQGYDKSVMSLFISLATEADRCAVKLGSLSRKSKMVEKALKFILKNISEQSGHGASPTSVSAEACQLLKSHVLLLEDRLEMQAVDIEYTLKRVQLQINIVSVFITSSLYRGRLTNIQKLAGIISRSDFQATLMLAESQHRDSLSMKTLAIVTMFFLPGSFVSALFSTSMFDWDSVSPSSNGIGVRPLPQFGLYWIITIPLTIITFMLFFMWLWVTKLRHDVQKKMGDKIKDSYFERISEEEKAELNLTQMARLRNDTGVTQ</sequence>
<keyword evidence="1" id="KW-0812">Transmembrane</keyword>
<reference evidence="2 3" key="1">
    <citation type="submission" date="2020-07" db="EMBL/GenBank/DDBJ databases">
        <title>Trichoderma asperellum IC-1 whole genome shotgun sequence.</title>
        <authorList>
            <person name="Kanamasa S."/>
            <person name="Takahashi H."/>
        </authorList>
    </citation>
    <scope>NUCLEOTIDE SEQUENCE [LARGE SCALE GENOMIC DNA]</scope>
    <source>
        <strain evidence="2 3">IC-1</strain>
    </source>
</reference>
<keyword evidence="1" id="KW-0472">Membrane</keyword>
<name>A0A6V8QW61_TRIAP</name>
<protein>
    <submittedName>
        <fullName evidence="2">Notoamide biosynthesis cluster protein M</fullName>
    </submittedName>
</protein>
<evidence type="ECO:0000313" key="3">
    <source>
        <dbReference type="Proteomes" id="UP000517252"/>
    </source>
</evidence>
<feature type="transmembrane region" description="Helical" evidence="1">
    <location>
        <begin position="333"/>
        <end position="355"/>
    </location>
</feature>
<proteinExistence type="predicted"/>
<dbReference type="AlphaFoldDB" id="A0A6V8QW61"/>
<accession>A0A6V8QW61</accession>
<dbReference type="Gene3D" id="1.20.58.340">
    <property type="entry name" value="Magnesium transport protein CorA, transmembrane region"/>
    <property type="match status" value="1"/>
</dbReference>
<evidence type="ECO:0000313" key="2">
    <source>
        <dbReference type="EMBL" id="GFP56901.1"/>
    </source>
</evidence>
<evidence type="ECO:0000256" key="1">
    <source>
        <dbReference type="SAM" id="Phobius"/>
    </source>
</evidence>
<keyword evidence="1" id="KW-1133">Transmembrane helix</keyword>
<comment type="caution">
    <text evidence="2">The sequence shown here is derived from an EMBL/GenBank/DDBJ whole genome shotgun (WGS) entry which is preliminary data.</text>
</comment>
<dbReference type="EMBL" id="BLZH01000007">
    <property type="protein sequence ID" value="GFP56901.1"/>
    <property type="molecule type" value="Genomic_DNA"/>
</dbReference>